<dbReference type="PANTHER" id="PTHR44757">
    <property type="entry name" value="DIGUANYLATE CYCLASE DGCP"/>
    <property type="match status" value="1"/>
</dbReference>
<feature type="domain" description="PAS" evidence="1">
    <location>
        <begin position="318"/>
        <end position="389"/>
    </location>
</feature>
<organism evidence="4 5">
    <name type="scientific">Mycolicibacterium iranicum</name>
    <name type="common">Mycobacterium iranicum</name>
    <dbReference type="NCBI Taxonomy" id="912594"/>
    <lineage>
        <taxon>Bacteria</taxon>
        <taxon>Bacillati</taxon>
        <taxon>Actinomycetota</taxon>
        <taxon>Actinomycetes</taxon>
        <taxon>Mycobacteriales</taxon>
        <taxon>Mycobacteriaceae</taxon>
        <taxon>Mycolicibacterium</taxon>
    </lineage>
</organism>
<dbReference type="InterPro" id="IPR029016">
    <property type="entry name" value="GAF-like_dom_sf"/>
</dbReference>
<dbReference type="SMART" id="SM00091">
    <property type="entry name" value="PAS"/>
    <property type="match status" value="2"/>
</dbReference>
<dbReference type="Pfam" id="PF00989">
    <property type="entry name" value="PAS"/>
    <property type="match status" value="1"/>
</dbReference>
<dbReference type="CDD" id="cd00130">
    <property type="entry name" value="PAS"/>
    <property type="match status" value="2"/>
</dbReference>
<gene>
    <name evidence="4" type="ORF">FHR72_002993</name>
</gene>
<dbReference type="InterPro" id="IPR003018">
    <property type="entry name" value="GAF"/>
</dbReference>
<feature type="domain" description="GGDEF" evidence="3">
    <location>
        <begin position="474"/>
        <end position="594"/>
    </location>
</feature>
<dbReference type="Pfam" id="PF08448">
    <property type="entry name" value="PAS_4"/>
    <property type="match status" value="1"/>
</dbReference>
<dbReference type="InterPro" id="IPR013656">
    <property type="entry name" value="PAS_4"/>
</dbReference>
<dbReference type="PROSITE" id="PS50887">
    <property type="entry name" value="GGDEF"/>
    <property type="match status" value="1"/>
</dbReference>
<dbReference type="Gene3D" id="3.30.70.270">
    <property type="match status" value="1"/>
</dbReference>
<dbReference type="GO" id="GO:0006355">
    <property type="term" value="P:regulation of DNA-templated transcription"/>
    <property type="evidence" value="ECO:0007669"/>
    <property type="project" value="InterPro"/>
</dbReference>
<dbReference type="Gene3D" id="3.30.450.20">
    <property type="entry name" value="PAS domain"/>
    <property type="match status" value="2"/>
</dbReference>
<dbReference type="InterPro" id="IPR052155">
    <property type="entry name" value="Biofilm_reg_signaling"/>
</dbReference>
<dbReference type="InterPro" id="IPR000014">
    <property type="entry name" value="PAS"/>
</dbReference>
<dbReference type="FunFam" id="3.30.70.270:FF:000001">
    <property type="entry name" value="Diguanylate cyclase domain protein"/>
    <property type="match status" value="1"/>
</dbReference>
<evidence type="ECO:0000313" key="4">
    <source>
        <dbReference type="EMBL" id="MBB2991508.1"/>
    </source>
</evidence>
<dbReference type="NCBIfam" id="TIGR00229">
    <property type="entry name" value="sensory_box"/>
    <property type="match status" value="2"/>
</dbReference>
<dbReference type="InterPro" id="IPR013767">
    <property type="entry name" value="PAS_fold"/>
</dbReference>
<dbReference type="InterPro" id="IPR029787">
    <property type="entry name" value="Nucleotide_cyclase"/>
</dbReference>
<dbReference type="SMART" id="SM00065">
    <property type="entry name" value="GAF"/>
    <property type="match status" value="1"/>
</dbReference>
<dbReference type="PROSITE" id="PS50113">
    <property type="entry name" value="PAC"/>
    <property type="match status" value="1"/>
</dbReference>
<dbReference type="InterPro" id="IPR000700">
    <property type="entry name" value="PAS-assoc_C"/>
</dbReference>
<name>A0A839Q5I8_MYCIR</name>
<accession>A0A839Q5I8</accession>
<dbReference type="RefSeq" id="WP_183469297.1">
    <property type="nucleotide sequence ID" value="NZ_JACHVU010000006.1"/>
</dbReference>
<dbReference type="Pfam" id="PF01590">
    <property type="entry name" value="GAF"/>
    <property type="match status" value="1"/>
</dbReference>
<dbReference type="InterPro" id="IPR035965">
    <property type="entry name" value="PAS-like_dom_sf"/>
</dbReference>
<dbReference type="InterPro" id="IPR043128">
    <property type="entry name" value="Rev_trsase/Diguanyl_cyclase"/>
</dbReference>
<dbReference type="InterPro" id="IPR000160">
    <property type="entry name" value="GGDEF_dom"/>
</dbReference>
<keyword evidence="5" id="KW-1185">Reference proteome</keyword>
<dbReference type="SUPFAM" id="SSF55785">
    <property type="entry name" value="PYP-like sensor domain (PAS domain)"/>
    <property type="match status" value="2"/>
</dbReference>
<dbReference type="EMBL" id="JACHVU010000006">
    <property type="protein sequence ID" value="MBB2991508.1"/>
    <property type="molecule type" value="Genomic_DNA"/>
</dbReference>
<protein>
    <submittedName>
        <fullName evidence="4">Diguanylate cyclase (GGDEF)-like protein/PAS domain S-box-containing protein</fullName>
    </submittedName>
</protein>
<dbReference type="Proteomes" id="UP000550501">
    <property type="component" value="Unassembled WGS sequence"/>
</dbReference>
<evidence type="ECO:0000259" key="2">
    <source>
        <dbReference type="PROSITE" id="PS50113"/>
    </source>
</evidence>
<feature type="domain" description="PAC" evidence="2">
    <location>
        <begin position="265"/>
        <end position="317"/>
    </location>
</feature>
<evidence type="ECO:0000313" key="5">
    <source>
        <dbReference type="Proteomes" id="UP000550501"/>
    </source>
</evidence>
<dbReference type="Gene3D" id="3.30.450.40">
    <property type="match status" value="1"/>
</dbReference>
<dbReference type="AlphaFoldDB" id="A0A839Q5I8"/>
<evidence type="ECO:0000259" key="3">
    <source>
        <dbReference type="PROSITE" id="PS50887"/>
    </source>
</evidence>
<dbReference type="PANTHER" id="PTHR44757:SF2">
    <property type="entry name" value="BIOFILM ARCHITECTURE MAINTENANCE PROTEIN MBAA"/>
    <property type="match status" value="1"/>
</dbReference>
<dbReference type="CDD" id="cd01949">
    <property type="entry name" value="GGDEF"/>
    <property type="match status" value="1"/>
</dbReference>
<evidence type="ECO:0000259" key="1">
    <source>
        <dbReference type="PROSITE" id="PS50112"/>
    </source>
</evidence>
<reference evidence="4 5" key="1">
    <citation type="submission" date="2020-08" db="EMBL/GenBank/DDBJ databases">
        <title>The Agave Microbiome: Exploring the role of microbial communities in plant adaptations to desert environments.</title>
        <authorList>
            <person name="Partida-Martinez L.P."/>
        </authorList>
    </citation>
    <scope>NUCLEOTIDE SEQUENCE [LARGE SCALE GENOMIC DNA]</scope>
    <source>
        <strain evidence="4 5">AT2.18</strain>
    </source>
</reference>
<dbReference type="SUPFAM" id="SSF55781">
    <property type="entry name" value="GAF domain-like"/>
    <property type="match status" value="1"/>
</dbReference>
<dbReference type="Pfam" id="PF00990">
    <property type="entry name" value="GGDEF"/>
    <property type="match status" value="1"/>
</dbReference>
<dbReference type="NCBIfam" id="TIGR00254">
    <property type="entry name" value="GGDEF"/>
    <property type="match status" value="1"/>
</dbReference>
<dbReference type="PROSITE" id="PS50112">
    <property type="entry name" value="PAS"/>
    <property type="match status" value="1"/>
</dbReference>
<comment type="caution">
    <text evidence="4">The sequence shown here is derived from an EMBL/GenBank/DDBJ whole genome shotgun (WGS) entry which is preliminary data.</text>
</comment>
<dbReference type="SUPFAM" id="SSF55073">
    <property type="entry name" value="Nucleotide cyclase"/>
    <property type="match status" value="1"/>
</dbReference>
<sequence length="594" mass="65205">MRLSGKRSDPGDGRADTEVARLLALDAFEILDTPPEKSFDGLTSLAAYLCDAPMAAVTFIDSRRQWLKSRHGIDLTETPRELSFCAYAIGAGVAVLEIPDTHLDPRFATHPMVVGEPYLRFYAGAPILTDEGYCLGTICVMDRRPKTLSDAQRAHLQTLARQVLSLLQLRSRARQYTSEIKRRLAADEALRQQQHVLRGVLEHTDVLVFAKDVDGRFLMANHALQHVTRVDRPLIGGTDYDFFPRDVADGYRRNDRRIMDRGELHVFNEEMVHPDGSVHTYRSTKFPLLDDVGDVIGVGGVSTDVTELVTARAAHAAAEQRWRALVEHSPAAVIVVDADGELAYVNPEGVALLGADSAEQVASMPALRFVPARIQRLTKALLDETLAGRQSVRARRGVLRRLDGTEVAVEFHATAVNHSGEQSVQLEVRDVSEAAAAHAELKHVASTDPLTGLLNRRAWDLRVGQMLAGPADTAPMAIAVIDLDNFKSYNDTRGHTAGDALLQQFATAAAAVIRSTDVLARWGGEEFIVALPGTTPGEAETILQRLRRCVPSGQTCSIGYTEHRDQDTLQDSVVRADRALYEAKTKGRNQVARL</sequence>
<dbReference type="SMART" id="SM00267">
    <property type="entry name" value="GGDEF"/>
    <property type="match status" value="1"/>
</dbReference>
<proteinExistence type="predicted"/>